<dbReference type="GO" id="GO:0003677">
    <property type="term" value="F:DNA binding"/>
    <property type="evidence" value="ECO:0007669"/>
    <property type="project" value="UniProtKB-KW"/>
</dbReference>
<evidence type="ECO:0000256" key="1">
    <source>
        <dbReference type="ARBA" id="ARBA00023125"/>
    </source>
</evidence>
<dbReference type="PANTHER" id="PTHR46797">
    <property type="entry name" value="HTH-TYPE TRANSCRIPTIONAL REGULATOR"/>
    <property type="match status" value="1"/>
</dbReference>
<dbReference type="InterPro" id="IPR050807">
    <property type="entry name" value="TransReg_Diox_bact_type"/>
</dbReference>
<dbReference type="RefSeq" id="WP_192847929.1">
    <property type="nucleotide sequence ID" value="NZ_LITQ01000028.1"/>
</dbReference>
<dbReference type="PATRIC" id="fig|1705578.3.peg.2182"/>
<dbReference type="Proteomes" id="UP000077384">
    <property type="component" value="Unassembled WGS sequence"/>
</dbReference>
<reference evidence="3 5" key="1">
    <citation type="journal article" date="2015" name="Biotechnol. Bioeng.">
        <title>Genome sequence and phenotypic characterization of Caulobacter segnis.</title>
        <authorList>
            <person name="Patel S."/>
            <person name="Fletcher B."/>
            <person name="Scott D.C."/>
            <person name="Ely B."/>
        </authorList>
    </citation>
    <scope>NUCLEOTIDE SEQUENCE [LARGE SCALE GENOMIC DNA]</scope>
    <source>
        <strain evidence="3 5">PS02</strain>
    </source>
</reference>
<dbReference type="SMART" id="SM00530">
    <property type="entry name" value="HTH_XRE"/>
    <property type="match status" value="1"/>
</dbReference>
<dbReference type="PROSITE" id="PS50943">
    <property type="entry name" value="HTH_CROC1"/>
    <property type="match status" value="1"/>
</dbReference>
<evidence type="ECO:0000313" key="5">
    <source>
        <dbReference type="Proteomes" id="UP000077384"/>
    </source>
</evidence>
<evidence type="ECO:0000313" key="3">
    <source>
        <dbReference type="EMBL" id="OAA91015.1"/>
    </source>
</evidence>
<keyword evidence="1" id="KW-0238">DNA-binding</keyword>
<evidence type="ECO:0000313" key="4">
    <source>
        <dbReference type="EMBL" id="OBR97056.1"/>
    </source>
</evidence>
<dbReference type="InterPro" id="IPR010982">
    <property type="entry name" value="Lambda_DNA-bd_dom_sf"/>
</dbReference>
<feature type="domain" description="HTH cro/C1-type" evidence="2">
    <location>
        <begin position="8"/>
        <end position="62"/>
    </location>
</feature>
<proteinExistence type="predicted"/>
<sequence>MDNIGKKVKEERLKRRLKQYELAKKAGISNTYLSDVEVGRTNPSIKTLDKLSKILEVDIRKFL</sequence>
<dbReference type="PANTHER" id="PTHR46797:SF1">
    <property type="entry name" value="METHYLPHOSPHONATE SYNTHASE"/>
    <property type="match status" value="1"/>
</dbReference>
<dbReference type="InterPro" id="IPR001387">
    <property type="entry name" value="Cro/C1-type_HTH"/>
</dbReference>
<reference evidence="4 6" key="2">
    <citation type="journal article" date="2016" name="Front. Microbiol.">
        <title>Industrial Acetogenic Biocatalysts: A Comparative Metabolic and Genomic Analysis.</title>
        <authorList>
            <person name="Bengelsdorf F."/>
            <person name="Poehlein A."/>
            <person name="Sonja S."/>
            <person name="Erz C."/>
            <person name="Hummel T."/>
            <person name="Hoffmeister S."/>
            <person name="Daniel R."/>
            <person name="Durre P."/>
        </authorList>
    </citation>
    <scope>NUCLEOTIDE SEQUENCE [LARGE SCALE GENOMIC DNA]</scope>
    <source>
        <strain evidence="4 6">PTA-10522</strain>
    </source>
</reference>
<organism evidence="3 5">
    <name type="scientific">Clostridium coskatii</name>
    <dbReference type="NCBI Taxonomy" id="1705578"/>
    <lineage>
        <taxon>Bacteria</taxon>
        <taxon>Bacillati</taxon>
        <taxon>Bacillota</taxon>
        <taxon>Clostridia</taxon>
        <taxon>Eubacteriales</taxon>
        <taxon>Clostridiaceae</taxon>
        <taxon>Clostridium</taxon>
    </lineage>
</organism>
<evidence type="ECO:0000259" key="2">
    <source>
        <dbReference type="PROSITE" id="PS50943"/>
    </source>
</evidence>
<dbReference type="CDD" id="cd00093">
    <property type="entry name" value="HTH_XRE"/>
    <property type="match status" value="1"/>
</dbReference>
<dbReference type="GO" id="GO:0005829">
    <property type="term" value="C:cytosol"/>
    <property type="evidence" value="ECO:0007669"/>
    <property type="project" value="TreeGrafter"/>
</dbReference>
<dbReference type="GO" id="GO:0003700">
    <property type="term" value="F:DNA-binding transcription factor activity"/>
    <property type="evidence" value="ECO:0007669"/>
    <property type="project" value="TreeGrafter"/>
</dbReference>
<dbReference type="EMBL" id="LROR01000029">
    <property type="protein sequence ID" value="OBR97056.1"/>
    <property type="molecule type" value="Genomic_DNA"/>
</dbReference>
<dbReference type="Proteomes" id="UP000093694">
    <property type="component" value="Unassembled WGS sequence"/>
</dbReference>
<dbReference type="Gene3D" id="1.10.260.40">
    <property type="entry name" value="lambda repressor-like DNA-binding domains"/>
    <property type="match status" value="1"/>
</dbReference>
<dbReference type="AlphaFoldDB" id="A0A162J6H9"/>
<name>A0A162J6H9_9CLOT</name>
<accession>A0A162J6H9</accession>
<evidence type="ECO:0000313" key="6">
    <source>
        <dbReference type="Proteomes" id="UP000093694"/>
    </source>
</evidence>
<dbReference type="EMBL" id="LITQ01000028">
    <property type="protein sequence ID" value="OAA91015.1"/>
    <property type="molecule type" value="Genomic_DNA"/>
</dbReference>
<gene>
    <name evidence="3" type="primary">sinR_2</name>
    <name evidence="4" type="synonym">sinR_1</name>
    <name evidence="4" type="ORF">CLCOS_06500</name>
    <name evidence="3" type="ORF">WX73_01927</name>
</gene>
<dbReference type="Pfam" id="PF01381">
    <property type="entry name" value="HTH_3"/>
    <property type="match status" value="1"/>
</dbReference>
<protein>
    <submittedName>
        <fullName evidence="3">HTH-type transcriptional regulator SinR</fullName>
    </submittedName>
</protein>
<comment type="caution">
    <text evidence="3">The sequence shown here is derived from an EMBL/GenBank/DDBJ whole genome shotgun (WGS) entry which is preliminary data.</text>
</comment>
<dbReference type="SUPFAM" id="SSF47413">
    <property type="entry name" value="lambda repressor-like DNA-binding domains"/>
    <property type="match status" value="1"/>
</dbReference>
<keyword evidence="6" id="KW-1185">Reference proteome</keyword>